<proteinExistence type="predicted"/>
<keyword evidence="1 2" id="KW-0238">DNA-binding</keyword>
<dbReference type="InterPro" id="IPR001647">
    <property type="entry name" value="HTH_TetR"/>
</dbReference>
<evidence type="ECO:0000313" key="6">
    <source>
        <dbReference type="Proteomes" id="UP000028878"/>
    </source>
</evidence>
<gene>
    <name evidence="5" type="ORF">BN948_03882</name>
</gene>
<dbReference type="GO" id="GO:0000976">
    <property type="term" value="F:transcription cis-regulatory region binding"/>
    <property type="evidence" value="ECO:0007669"/>
    <property type="project" value="TreeGrafter"/>
</dbReference>
<reference evidence="6" key="1">
    <citation type="submission" date="2014-02" db="EMBL/GenBank/DDBJ databases">
        <authorList>
            <person name="Gan H."/>
        </authorList>
    </citation>
    <scope>NUCLEOTIDE SEQUENCE [LARGE SCALE GENOMIC DNA]</scope>
    <source>
        <strain evidence="6">S1</strain>
    </source>
</reference>
<organism evidence="5 6">
    <name type="scientific">Hydrogenophaga intermedia</name>
    <dbReference type="NCBI Taxonomy" id="65786"/>
    <lineage>
        <taxon>Bacteria</taxon>
        <taxon>Pseudomonadati</taxon>
        <taxon>Pseudomonadota</taxon>
        <taxon>Betaproteobacteria</taxon>
        <taxon>Burkholderiales</taxon>
        <taxon>Comamonadaceae</taxon>
        <taxon>Hydrogenophaga</taxon>
    </lineage>
</organism>
<accession>A0A1L1PKZ5</accession>
<protein>
    <submittedName>
        <fullName evidence="5">Regulatory protein, TetR</fullName>
    </submittedName>
</protein>
<sequence length="209" mass="23555">MSSSASTPTGSARKPRAPSDVTRASLTPETWIEAATEVLVDQGIDHVRVDLLAQALGVTRGSFYWHFKDREDLLRRVLQAWRERATENLTVRLESATEDPMEQLRGVLSLPFRGRAAARAARIELAIRAWARRDQMARFAVDEADASRIGYIAQLFSALGFPVVEARSRAFLLYSYVVSESLMPTLSTKAQKDERRRFAERLFTQKLGL</sequence>
<evidence type="ECO:0000259" key="4">
    <source>
        <dbReference type="PROSITE" id="PS50977"/>
    </source>
</evidence>
<dbReference type="Gene3D" id="1.10.357.10">
    <property type="entry name" value="Tetracycline Repressor, domain 2"/>
    <property type="match status" value="1"/>
</dbReference>
<dbReference type="PANTHER" id="PTHR30055">
    <property type="entry name" value="HTH-TYPE TRANSCRIPTIONAL REGULATOR RUTR"/>
    <property type="match status" value="1"/>
</dbReference>
<feature type="domain" description="HTH tetR-type" evidence="4">
    <location>
        <begin position="25"/>
        <end position="85"/>
    </location>
</feature>
<dbReference type="InterPro" id="IPR050109">
    <property type="entry name" value="HTH-type_TetR-like_transc_reg"/>
</dbReference>
<dbReference type="Pfam" id="PF00440">
    <property type="entry name" value="TetR_N"/>
    <property type="match status" value="1"/>
</dbReference>
<evidence type="ECO:0000256" key="3">
    <source>
        <dbReference type="SAM" id="MobiDB-lite"/>
    </source>
</evidence>
<dbReference type="GO" id="GO:0003700">
    <property type="term" value="F:DNA-binding transcription factor activity"/>
    <property type="evidence" value="ECO:0007669"/>
    <property type="project" value="TreeGrafter"/>
</dbReference>
<dbReference type="InterPro" id="IPR009057">
    <property type="entry name" value="Homeodomain-like_sf"/>
</dbReference>
<reference evidence="6" key="2">
    <citation type="submission" date="2014-11" db="EMBL/GenBank/DDBJ databases">
        <title>Draft genome sequence of Hydrogenophaga intermedia S1.</title>
        <authorList>
            <person name="Gan H.M."/>
            <person name="Chew T.H."/>
            <person name="Stolz A."/>
        </authorList>
    </citation>
    <scope>NUCLEOTIDE SEQUENCE [LARGE SCALE GENOMIC DNA]</scope>
    <source>
        <strain evidence="6">S1</strain>
    </source>
</reference>
<dbReference type="RefSeq" id="WP_009517741.1">
    <property type="nucleotide sequence ID" value="NZ_CCAE010000043.1"/>
</dbReference>
<keyword evidence="6" id="KW-1185">Reference proteome</keyword>
<dbReference type="SUPFAM" id="SSF46689">
    <property type="entry name" value="Homeodomain-like"/>
    <property type="match status" value="1"/>
</dbReference>
<feature type="DNA-binding region" description="H-T-H motif" evidence="2">
    <location>
        <begin position="48"/>
        <end position="67"/>
    </location>
</feature>
<evidence type="ECO:0000256" key="2">
    <source>
        <dbReference type="PROSITE-ProRule" id="PRU00335"/>
    </source>
</evidence>
<feature type="compositionally biased region" description="Polar residues" evidence="3">
    <location>
        <begin position="1"/>
        <end position="10"/>
    </location>
</feature>
<feature type="region of interest" description="Disordered" evidence="3">
    <location>
        <begin position="1"/>
        <end position="25"/>
    </location>
</feature>
<dbReference type="AlphaFoldDB" id="A0A1L1PKZ5"/>
<evidence type="ECO:0000313" key="5">
    <source>
        <dbReference type="EMBL" id="CDN89444.1"/>
    </source>
</evidence>
<dbReference type="PROSITE" id="PS50977">
    <property type="entry name" value="HTH_TETR_2"/>
    <property type="match status" value="1"/>
</dbReference>
<name>A0A1L1PKZ5_HYDIT</name>
<dbReference type="PANTHER" id="PTHR30055:SF239">
    <property type="entry name" value="TRANSCRIPTIONAL REGULATORY PROTEIN"/>
    <property type="match status" value="1"/>
</dbReference>
<dbReference type="PRINTS" id="PR00455">
    <property type="entry name" value="HTHTETR"/>
</dbReference>
<evidence type="ECO:0000256" key="1">
    <source>
        <dbReference type="ARBA" id="ARBA00023125"/>
    </source>
</evidence>
<dbReference type="EMBL" id="CCAE010000043">
    <property type="protein sequence ID" value="CDN89444.1"/>
    <property type="molecule type" value="Genomic_DNA"/>
</dbReference>
<dbReference type="Proteomes" id="UP000028878">
    <property type="component" value="Unassembled WGS sequence"/>
</dbReference>